<organism evidence="2 3">
    <name type="scientific">Acetobacter oeni</name>
    <dbReference type="NCBI Taxonomy" id="304077"/>
    <lineage>
        <taxon>Bacteria</taxon>
        <taxon>Pseudomonadati</taxon>
        <taxon>Pseudomonadota</taxon>
        <taxon>Alphaproteobacteria</taxon>
        <taxon>Acetobacterales</taxon>
        <taxon>Acetobacteraceae</taxon>
        <taxon>Acetobacter</taxon>
    </lineage>
</organism>
<dbReference type="AlphaFoldDB" id="A0A511XKA3"/>
<keyword evidence="1" id="KW-0472">Membrane</keyword>
<keyword evidence="1" id="KW-1133">Transmembrane helix</keyword>
<evidence type="ECO:0008006" key="4">
    <source>
        <dbReference type="Google" id="ProtNLM"/>
    </source>
</evidence>
<evidence type="ECO:0000313" key="3">
    <source>
        <dbReference type="Proteomes" id="UP000321746"/>
    </source>
</evidence>
<reference evidence="2 3" key="1">
    <citation type="submission" date="2019-07" db="EMBL/GenBank/DDBJ databases">
        <title>Whole genome shotgun sequence of Acetobacter oeni NBRC 105207.</title>
        <authorList>
            <person name="Hosoyama A."/>
            <person name="Uohara A."/>
            <person name="Ohji S."/>
            <person name="Ichikawa N."/>
        </authorList>
    </citation>
    <scope>NUCLEOTIDE SEQUENCE [LARGE SCALE GENOMIC DNA]</scope>
    <source>
        <strain evidence="2 3">NBRC 105207</strain>
    </source>
</reference>
<feature type="transmembrane region" description="Helical" evidence="1">
    <location>
        <begin position="373"/>
        <end position="394"/>
    </location>
</feature>
<feature type="transmembrane region" description="Helical" evidence="1">
    <location>
        <begin position="138"/>
        <end position="157"/>
    </location>
</feature>
<feature type="transmembrane region" description="Helical" evidence="1">
    <location>
        <begin position="315"/>
        <end position="333"/>
    </location>
</feature>
<dbReference type="EMBL" id="BJYG01000019">
    <property type="protein sequence ID" value="GEN63374.1"/>
    <property type="molecule type" value="Genomic_DNA"/>
</dbReference>
<feature type="transmembrane region" description="Helical" evidence="1">
    <location>
        <begin position="247"/>
        <end position="268"/>
    </location>
</feature>
<sequence>MMPSSLATLRETGPLARLWQLIRQSPDRFTEIFGLFIVIAVYIRSYWHNQAVPCAGSRFPQGWWGWFDQSNYLKSALAFSHSDLTPDQHWYPFGYSLMGALFASFGSHLYFLPDLLCLIAAGYGFISFARACGVRSVVSVPLFLLATCGSASLRAVWAEPWNTTLSAALIWNALNLATRLTLVSDSVSSLASSRTNYWRFLILGALLAAMPVTRPTDLLIAGETGIFMLLAAVILRKYTLKDFLTRAAFLISGAAILLGPCFMLYLSIYGMKPSQYMIISRELGFRLEGLWWKTYILLITPRPWFPDGVGLMQRLPWIAPGIAAIVALPLIVTRRTVFPLTLLSVLIVTYSLLFFSYVDLIPGGLWLYNNVHYFKWLFPGLTLLGYFAVHAIIYGSHRRSVLALILMVYLITCVRLLPAQEEAASGPEWMVQIAEKKPRWEEAYFGPSRIQDMSGTWRNINDYRGFPDSQGVRWIALAHPFSGAIRPFTELDGKLHPVSETGDIHYWKMHISFRLNACWLPPYACDKKSPRW</sequence>
<feature type="transmembrane region" description="Helical" evidence="1">
    <location>
        <begin position="93"/>
        <end position="126"/>
    </location>
</feature>
<protein>
    <recommendedName>
        <fullName evidence="4">Glycosyltransferase RgtA/B/C/D-like domain-containing protein</fullName>
    </recommendedName>
</protein>
<feature type="transmembrane region" description="Helical" evidence="1">
    <location>
        <begin position="401"/>
        <end position="418"/>
    </location>
</feature>
<keyword evidence="3" id="KW-1185">Reference proteome</keyword>
<accession>A0A511XKA3</accession>
<name>A0A511XKA3_9PROT</name>
<gene>
    <name evidence="2" type="ORF">AOE01nite_15980</name>
</gene>
<proteinExistence type="predicted"/>
<dbReference type="OrthoDB" id="8448482at2"/>
<keyword evidence="1" id="KW-0812">Transmembrane</keyword>
<feature type="transmembrane region" description="Helical" evidence="1">
    <location>
        <begin position="340"/>
        <end position="361"/>
    </location>
</feature>
<evidence type="ECO:0000256" key="1">
    <source>
        <dbReference type="SAM" id="Phobius"/>
    </source>
</evidence>
<feature type="transmembrane region" description="Helical" evidence="1">
    <location>
        <begin position="218"/>
        <end position="235"/>
    </location>
</feature>
<dbReference type="RefSeq" id="WP_146887868.1">
    <property type="nucleotide sequence ID" value="NZ_BJYG01000019.1"/>
</dbReference>
<comment type="caution">
    <text evidence="2">The sequence shown here is derived from an EMBL/GenBank/DDBJ whole genome shotgun (WGS) entry which is preliminary data.</text>
</comment>
<dbReference type="Proteomes" id="UP000321746">
    <property type="component" value="Unassembled WGS sequence"/>
</dbReference>
<evidence type="ECO:0000313" key="2">
    <source>
        <dbReference type="EMBL" id="GEN63374.1"/>
    </source>
</evidence>